<feature type="compositionally biased region" description="Polar residues" evidence="1">
    <location>
        <begin position="217"/>
        <end position="237"/>
    </location>
</feature>
<name>A0A9Q1B214_9SAUR</name>
<dbReference type="PANTHER" id="PTHR21553">
    <property type="entry name" value="ALMS1-RELATED"/>
    <property type="match status" value="1"/>
</dbReference>
<evidence type="ECO:0000256" key="1">
    <source>
        <dbReference type="SAM" id="MobiDB-lite"/>
    </source>
</evidence>
<dbReference type="PANTHER" id="PTHR21553:SF22">
    <property type="entry name" value="CENTROSOME-ASSOCIATED PROTEIN ALMS1"/>
    <property type="match status" value="1"/>
</dbReference>
<dbReference type="GO" id="GO:0005813">
    <property type="term" value="C:centrosome"/>
    <property type="evidence" value="ECO:0007669"/>
    <property type="project" value="TreeGrafter"/>
</dbReference>
<dbReference type="Proteomes" id="UP001142489">
    <property type="component" value="Unassembled WGS sequence"/>
</dbReference>
<dbReference type="GO" id="GO:0008017">
    <property type="term" value="F:microtubule binding"/>
    <property type="evidence" value="ECO:0007669"/>
    <property type="project" value="TreeGrafter"/>
</dbReference>
<dbReference type="GO" id="GO:0046599">
    <property type="term" value="P:regulation of centriole replication"/>
    <property type="evidence" value="ECO:0007669"/>
    <property type="project" value="TreeGrafter"/>
</dbReference>
<feature type="compositionally biased region" description="Low complexity" evidence="1">
    <location>
        <begin position="576"/>
        <end position="590"/>
    </location>
</feature>
<evidence type="ECO:0000313" key="2">
    <source>
        <dbReference type="EMBL" id="KAJ7327275.1"/>
    </source>
</evidence>
<feature type="region of interest" description="Disordered" evidence="1">
    <location>
        <begin position="24"/>
        <end position="74"/>
    </location>
</feature>
<gene>
    <name evidence="2" type="ORF">JRQ81_017034</name>
</gene>
<comment type="caution">
    <text evidence="2">The sequence shown here is derived from an EMBL/GenBank/DDBJ whole genome shotgun (WGS) entry which is preliminary data.</text>
</comment>
<protein>
    <submittedName>
        <fullName evidence="2">Uncharacterized protein</fullName>
    </submittedName>
</protein>
<feature type="compositionally biased region" description="Low complexity" evidence="1">
    <location>
        <begin position="50"/>
        <end position="59"/>
    </location>
</feature>
<organism evidence="2 3">
    <name type="scientific">Phrynocephalus forsythii</name>
    <dbReference type="NCBI Taxonomy" id="171643"/>
    <lineage>
        <taxon>Eukaryota</taxon>
        <taxon>Metazoa</taxon>
        <taxon>Chordata</taxon>
        <taxon>Craniata</taxon>
        <taxon>Vertebrata</taxon>
        <taxon>Euteleostomi</taxon>
        <taxon>Lepidosauria</taxon>
        <taxon>Squamata</taxon>
        <taxon>Bifurcata</taxon>
        <taxon>Unidentata</taxon>
        <taxon>Episquamata</taxon>
        <taxon>Toxicofera</taxon>
        <taxon>Iguania</taxon>
        <taxon>Acrodonta</taxon>
        <taxon>Agamidae</taxon>
        <taxon>Agaminae</taxon>
        <taxon>Phrynocephalus</taxon>
    </lineage>
</organism>
<accession>A0A9Q1B214</accession>
<dbReference type="EMBL" id="JAPFRF010000007">
    <property type="protein sequence ID" value="KAJ7327275.1"/>
    <property type="molecule type" value="Genomic_DNA"/>
</dbReference>
<dbReference type="AlphaFoldDB" id="A0A9Q1B214"/>
<feature type="region of interest" description="Disordered" evidence="1">
    <location>
        <begin position="696"/>
        <end position="720"/>
    </location>
</feature>
<dbReference type="GO" id="GO:0005829">
    <property type="term" value="C:cytosol"/>
    <property type="evidence" value="ECO:0007669"/>
    <property type="project" value="TreeGrafter"/>
</dbReference>
<feature type="region of interest" description="Disordered" evidence="1">
    <location>
        <begin position="341"/>
        <end position="384"/>
    </location>
</feature>
<reference evidence="2" key="1">
    <citation type="journal article" date="2023" name="DNA Res.">
        <title>Chromosome-level genome assembly of Phrynocephalus forsythii using third-generation DNA sequencing and Hi-C analysis.</title>
        <authorList>
            <person name="Qi Y."/>
            <person name="Zhao W."/>
            <person name="Zhao Y."/>
            <person name="Niu C."/>
            <person name="Cao S."/>
            <person name="Zhang Y."/>
        </authorList>
    </citation>
    <scope>NUCLEOTIDE SEQUENCE</scope>
    <source>
        <tissue evidence="2">Muscle</tissue>
    </source>
</reference>
<feature type="compositionally biased region" description="Polar residues" evidence="1">
    <location>
        <begin position="341"/>
        <end position="354"/>
    </location>
</feature>
<proteinExistence type="predicted"/>
<feature type="region of interest" description="Disordered" evidence="1">
    <location>
        <begin position="209"/>
        <end position="237"/>
    </location>
</feature>
<evidence type="ECO:0000313" key="3">
    <source>
        <dbReference type="Proteomes" id="UP001142489"/>
    </source>
</evidence>
<dbReference type="OrthoDB" id="6163239at2759"/>
<dbReference type="GO" id="GO:0005814">
    <property type="term" value="C:centriole"/>
    <property type="evidence" value="ECO:0007669"/>
    <property type="project" value="TreeGrafter"/>
</dbReference>
<sequence length="850" mass="92052">MGSSHESGHGSSVDSLGIKVKNLLQFEHPTAQPTPWVGEQEPCGSGQKPGSSGASSAFSRGEVGVPQSENSSSLDSLAVRVRTLLEDERPVTHGTQMLQRAEGEEEKAHAWVKLKLATHPPCPVPDLNEEDRQMIEDIKRQQRLSARKPDVLKNQLWDNGTQRISSHSLIPQLNTERSNVPGQSDLRKAIYSQHSQVSGFPAVNQVEVGPGHEADSTFPTDTEMTSLTSGQSHANKQLQTPSDNVLYSRPNFHTPVCNMTGVHLMGQANASREIIGEERSVLAQAKWTISSSSTEPTKQITSITFASRKRSHSPFASCAPCPSLPGATPCNLRTFKAQSVSSDQLNSSRQQPKTFKSHPSDSPTANHKPDMKVGFSSGKHFHQKDKKGELFPEDVTASQETFQDSCVDQKVHFIMETHEEVQASSQELPDLRRHNQALDDQLNGEGAMTDPLFSLKPCLQKTGQACTQGRAVKGPGSHDCEPFFLKGKETATTETKLTFDAHPCSAGETGMGSISPVPPAFPDCFSAVVPANPSSPTKKALSGVHITLSPKRIDLDRPSPLDAGPGVKQASGFKMTSEPATSSSPPSEATSRLKPPKTQESSHFPRPLSSPESHLRHSPVLGTAKLGSHGSEEGRQHFPVAKEGNARAEHSGDVEGIAKATVASQTQRMSSDAVTQITTESPERTTYSAEIFVSTSSNEVDSPSPLLPKRDRLPSTAAPAVKQTSILEREAGMPVLLPYRPPGSSEMYYVPCPKEALRLFRVRSETTVESSHSGLNDAVPPEFPPQMLGSWDENTPSAVAIRHREGIYSKRTAPRNAWGEGKVSAQNGVEVLTNRLSISEKQTLEKEETE</sequence>
<feature type="region of interest" description="Disordered" evidence="1">
    <location>
        <begin position="551"/>
        <end position="635"/>
    </location>
</feature>
<keyword evidence="3" id="KW-1185">Reference proteome</keyword>